<keyword evidence="4 11" id="KW-0813">Transport</keyword>
<evidence type="ECO:0000256" key="9">
    <source>
        <dbReference type="ARBA" id="ARBA00023128"/>
    </source>
</evidence>
<evidence type="ECO:0000313" key="13">
    <source>
        <dbReference type="Proteomes" id="UP000187455"/>
    </source>
</evidence>
<evidence type="ECO:0000256" key="6">
    <source>
        <dbReference type="ARBA" id="ARBA00022781"/>
    </source>
</evidence>
<evidence type="ECO:0000256" key="1">
    <source>
        <dbReference type="ARBA" id="ARBA00004273"/>
    </source>
</evidence>
<protein>
    <recommendedName>
        <fullName evidence="3 11">ATP synthase subunit d, mitochondrial</fullName>
    </recommendedName>
</protein>
<keyword evidence="7 11" id="KW-0999">Mitochondrion inner membrane</keyword>
<comment type="function">
    <text evidence="11">Mitochondrial membrane ATP synthase (F(1)F(0) ATP synthase or Complex V) produces ATP from ADP in the presence of a proton gradient across the membrane which is generated by electron transport complexes of the respiratory chain. F-type ATPases consist of two structural domains, F(1) - containing the extramembraneous catalytic core, and F(0) - containing the membrane proton channel, linked together by a central stalk and a peripheral stalk. During catalysis, ATP synthesis in the catalytic domain of F(1) is coupled via a rotary mechanism of the central stalk subunits to proton translocation.</text>
</comment>
<evidence type="ECO:0000256" key="8">
    <source>
        <dbReference type="ARBA" id="ARBA00023065"/>
    </source>
</evidence>
<dbReference type="Gene3D" id="6.10.280.70">
    <property type="match status" value="1"/>
</dbReference>
<dbReference type="GO" id="GO:0045259">
    <property type="term" value="C:proton-transporting ATP synthase complex"/>
    <property type="evidence" value="ECO:0007669"/>
    <property type="project" value="UniProtKB-KW"/>
</dbReference>
<dbReference type="EMBL" id="LSSL01001059">
    <property type="protein sequence ID" value="OLY83120.1"/>
    <property type="molecule type" value="Genomic_DNA"/>
</dbReference>
<accession>A0A1R0H1W3</accession>
<keyword evidence="13" id="KW-1185">Reference proteome</keyword>
<dbReference type="Proteomes" id="UP000187455">
    <property type="component" value="Unassembled WGS sequence"/>
</dbReference>
<dbReference type="InterPro" id="IPR036228">
    <property type="entry name" value="ATP_synth_F0_dsu_sf_mt"/>
</dbReference>
<dbReference type="InterPro" id="IPR008689">
    <property type="entry name" value="ATP_synth_F0_dsu_mt"/>
</dbReference>
<evidence type="ECO:0000313" key="12">
    <source>
        <dbReference type="EMBL" id="OLY83120.1"/>
    </source>
</evidence>
<evidence type="ECO:0000256" key="11">
    <source>
        <dbReference type="PIRNR" id="PIRNR005514"/>
    </source>
</evidence>
<evidence type="ECO:0000256" key="4">
    <source>
        <dbReference type="ARBA" id="ARBA00022448"/>
    </source>
</evidence>
<proteinExistence type="inferred from homology"/>
<evidence type="ECO:0000256" key="3">
    <source>
        <dbReference type="ARBA" id="ARBA00021688"/>
    </source>
</evidence>
<dbReference type="GO" id="GO:0015986">
    <property type="term" value="P:proton motive force-driven ATP synthesis"/>
    <property type="evidence" value="ECO:0007669"/>
    <property type="project" value="UniProtKB-UniRule"/>
</dbReference>
<evidence type="ECO:0000256" key="2">
    <source>
        <dbReference type="ARBA" id="ARBA00006842"/>
    </source>
</evidence>
<name>A0A1R0H1W3_9FUNG</name>
<sequence length="175" mass="19600">MSATGRKLIQSVDWPKVSSVLSKRPEITKSLMSLNKKYQDVDRELSALREQKLDIDFNHYRGILKNKQIVTEMESKLKNYKITSLDTAPALALLAEFEKNATASATEYASELTVKLSGLKETVDNINNARPVEDMTTADVVEARPETLTEVQEMVSKGEYDVPGYDAKFPNISLV</sequence>
<reference evidence="12 13" key="1">
    <citation type="journal article" date="2016" name="Mol. Biol. Evol.">
        <title>Genome-Wide Survey of Gut Fungi (Harpellales) Reveals the First Horizontally Transferred Ubiquitin Gene from a Mosquito Host.</title>
        <authorList>
            <person name="Wang Y."/>
            <person name="White M.M."/>
            <person name="Kvist S."/>
            <person name="Moncalvo J.M."/>
        </authorList>
    </citation>
    <scope>NUCLEOTIDE SEQUENCE [LARGE SCALE GENOMIC DNA]</scope>
    <source>
        <strain evidence="12 13">ALG-7-W6</strain>
    </source>
</reference>
<evidence type="ECO:0000256" key="7">
    <source>
        <dbReference type="ARBA" id="ARBA00022792"/>
    </source>
</evidence>
<comment type="subcellular location">
    <subcellularLocation>
        <location evidence="1 11">Mitochondrion inner membrane</location>
    </subcellularLocation>
</comment>
<keyword evidence="5" id="KW-0138">CF(0)</keyword>
<dbReference type="OrthoDB" id="35799at2759"/>
<dbReference type="PANTHER" id="PTHR12700">
    <property type="entry name" value="ATP SYNTHASE SUBUNIT D, MITOCHONDRIAL"/>
    <property type="match status" value="1"/>
</dbReference>
<dbReference type="PIRSF" id="PIRSF005514">
    <property type="entry name" value="ATPase_F0_D_mt"/>
    <property type="match status" value="1"/>
</dbReference>
<organism evidence="12 13">
    <name type="scientific">Smittium mucronatum</name>
    <dbReference type="NCBI Taxonomy" id="133383"/>
    <lineage>
        <taxon>Eukaryota</taxon>
        <taxon>Fungi</taxon>
        <taxon>Fungi incertae sedis</taxon>
        <taxon>Zoopagomycota</taxon>
        <taxon>Kickxellomycotina</taxon>
        <taxon>Harpellomycetes</taxon>
        <taxon>Harpellales</taxon>
        <taxon>Legeriomycetaceae</taxon>
        <taxon>Smittium</taxon>
    </lineage>
</organism>
<comment type="caution">
    <text evidence="12">The sequence shown here is derived from an EMBL/GenBank/DDBJ whole genome shotgun (WGS) entry which is preliminary data.</text>
</comment>
<comment type="similarity">
    <text evidence="2 11">Belongs to the ATPase d subunit family.</text>
</comment>
<dbReference type="SUPFAM" id="SSF161065">
    <property type="entry name" value="ATP synthase D chain-like"/>
    <property type="match status" value="1"/>
</dbReference>
<keyword evidence="10 11" id="KW-0472">Membrane</keyword>
<keyword evidence="8 11" id="KW-0406">Ion transport</keyword>
<gene>
    <name evidence="12" type="ORF">AYI68_g2748</name>
</gene>
<keyword evidence="9 11" id="KW-0496">Mitochondrion</keyword>
<dbReference type="Pfam" id="PF05873">
    <property type="entry name" value="Mt_ATP-synt_D"/>
    <property type="match status" value="1"/>
</dbReference>
<dbReference type="STRING" id="133383.A0A1R0H1W3"/>
<dbReference type="AlphaFoldDB" id="A0A1R0H1W3"/>
<evidence type="ECO:0000256" key="5">
    <source>
        <dbReference type="ARBA" id="ARBA00022547"/>
    </source>
</evidence>
<evidence type="ECO:0000256" key="10">
    <source>
        <dbReference type="ARBA" id="ARBA00023136"/>
    </source>
</evidence>
<dbReference type="GO" id="GO:0005743">
    <property type="term" value="C:mitochondrial inner membrane"/>
    <property type="evidence" value="ECO:0007669"/>
    <property type="project" value="UniProtKB-SubCell"/>
</dbReference>
<keyword evidence="6 11" id="KW-0375">Hydrogen ion transport</keyword>
<dbReference type="GO" id="GO:0015078">
    <property type="term" value="F:proton transmembrane transporter activity"/>
    <property type="evidence" value="ECO:0007669"/>
    <property type="project" value="InterPro"/>
</dbReference>